<dbReference type="PROSITE" id="PS00108">
    <property type="entry name" value="PROTEIN_KINASE_ST"/>
    <property type="match status" value="1"/>
</dbReference>
<dbReference type="SUPFAM" id="SSF56112">
    <property type="entry name" value="Protein kinase-like (PK-like)"/>
    <property type="match status" value="1"/>
</dbReference>
<dbReference type="Proteomes" id="UP000247233">
    <property type="component" value="Unassembled WGS sequence"/>
</dbReference>
<evidence type="ECO:0000256" key="7">
    <source>
        <dbReference type="ARBA" id="ARBA00047899"/>
    </source>
</evidence>
<dbReference type="InterPro" id="IPR000719">
    <property type="entry name" value="Prot_kinase_dom"/>
</dbReference>
<evidence type="ECO:0000313" key="10">
    <source>
        <dbReference type="EMBL" id="PWY87447.1"/>
    </source>
</evidence>
<keyword evidence="2" id="KW-0723">Serine/threonine-protein kinase</keyword>
<dbReference type="GO" id="GO:0004674">
    <property type="term" value="F:protein serine/threonine kinase activity"/>
    <property type="evidence" value="ECO:0007669"/>
    <property type="project" value="UniProtKB-KW"/>
</dbReference>
<dbReference type="GO" id="GO:0005524">
    <property type="term" value="F:ATP binding"/>
    <property type="evidence" value="ECO:0007669"/>
    <property type="project" value="UniProtKB-KW"/>
</dbReference>
<name>A0A317WQQ0_9EURO</name>
<keyword evidence="5 10" id="KW-0418">Kinase</keyword>
<organism evidence="10 11">
    <name type="scientific">Aspergillus heteromorphus CBS 117.55</name>
    <dbReference type="NCBI Taxonomy" id="1448321"/>
    <lineage>
        <taxon>Eukaryota</taxon>
        <taxon>Fungi</taxon>
        <taxon>Dikarya</taxon>
        <taxon>Ascomycota</taxon>
        <taxon>Pezizomycotina</taxon>
        <taxon>Eurotiomycetes</taxon>
        <taxon>Eurotiomycetidae</taxon>
        <taxon>Eurotiales</taxon>
        <taxon>Aspergillaceae</taxon>
        <taxon>Aspergillus</taxon>
        <taxon>Aspergillus subgen. Circumdati</taxon>
    </lineage>
</organism>
<dbReference type="PANTHER" id="PTHR47634:SF9">
    <property type="entry name" value="PROTEIN KINASE DOMAIN-CONTAINING PROTEIN-RELATED"/>
    <property type="match status" value="1"/>
</dbReference>
<comment type="catalytic activity">
    <reaction evidence="7">
        <text>L-threonyl-[protein] + ATP = O-phospho-L-threonyl-[protein] + ADP + H(+)</text>
        <dbReference type="Rhea" id="RHEA:46608"/>
        <dbReference type="Rhea" id="RHEA-COMP:11060"/>
        <dbReference type="Rhea" id="RHEA-COMP:11605"/>
        <dbReference type="ChEBI" id="CHEBI:15378"/>
        <dbReference type="ChEBI" id="CHEBI:30013"/>
        <dbReference type="ChEBI" id="CHEBI:30616"/>
        <dbReference type="ChEBI" id="CHEBI:61977"/>
        <dbReference type="ChEBI" id="CHEBI:456216"/>
        <dbReference type="EC" id="2.7.11.1"/>
    </reaction>
</comment>
<keyword evidence="3" id="KW-0808">Transferase</keyword>
<proteinExistence type="predicted"/>
<dbReference type="Pfam" id="PF00069">
    <property type="entry name" value="Pkinase"/>
    <property type="match status" value="1"/>
</dbReference>
<dbReference type="RefSeq" id="XP_025401330.1">
    <property type="nucleotide sequence ID" value="XM_025547530.1"/>
</dbReference>
<accession>A0A317WQQ0</accession>
<protein>
    <recommendedName>
        <fullName evidence="1">non-specific serine/threonine protein kinase</fullName>
        <ecNumber evidence="1">2.7.11.1</ecNumber>
    </recommendedName>
</protein>
<comment type="catalytic activity">
    <reaction evidence="8">
        <text>L-seryl-[protein] + ATP = O-phospho-L-seryl-[protein] + ADP + H(+)</text>
        <dbReference type="Rhea" id="RHEA:17989"/>
        <dbReference type="Rhea" id="RHEA-COMP:9863"/>
        <dbReference type="Rhea" id="RHEA-COMP:11604"/>
        <dbReference type="ChEBI" id="CHEBI:15378"/>
        <dbReference type="ChEBI" id="CHEBI:29999"/>
        <dbReference type="ChEBI" id="CHEBI:30616"/>
        <dbReference type="ChEBI" id="CHEBI:83421"/>
        <dbReference type="ChEBI" id="CHEBI:456216"/>
        <dbReference type="EC" id="2.7.11.1"/>
    </reaction>
</comment>
<keyword evidence="11" id="KW-1185">Reference proteome</keyword>
<dbReference type="PROSITE" id="PS50011">
    <property type="entry name" value="PROTEIN_KINASE_DOM"/>
    <property type="match status" value="1"/>
</dbReference>
<dbReference type="InterPro" id="IPR008271">
    <property type="entry name" value="Ser/Thr_kinase_AS"/>
</dbReference>
<keyword evidence="4" id="KW-0547">Nucleotide-binding</keyword>
<dbReference type="EMBL" id="MSFL01000006">
    <property type="protein sequence ID" value="PWY87447.1"/>
    <property type="molecule type" value="Genomic_DNA"/>
</dbReference>
<dbReference type="GO" id="GO:0005634">
    <property type="term" value="C:nucleus"/>
    <property type="evidence" value="ECO:0007669"/>
    <property type="project" value="TreeGrafter"/>
</dbReference>
<evidence type="ECO:0000256" key="1">
    <source>
        <dbReference type="ARBA" id="ARBA00012513"/>
    </source>
</evidence>
<evidence type="ECO:0000256" key="8">
    <source>
        <dbReference type="ARBA" id="ARBA00048679"/>
    </source>
</evidence>
<gene>
    <name evidence="10" type="ORF">BO70DRAFT_421168</name>
</gene>
<evidence type="ECO:0000256" key="5">
    <source>
        <dbReference type="ARBA" id="ARBA00022777"/>
    </source>
</evidence>
<dbReference type="Gene3D" id="1.10.510.10">
    <property type="entry name" value="Transferase(Phosphotransferase) domain 1"/>
    <property type="match status" value="1"/>
</dbReference>
<dbReference type="GO" id="GO:0005737">
    <property type="term" value="C:cytoplasm"/>
    <property type="evidence" value="ECO:0007669"/>
    <property type="project" value="TreeGrafter"/>
</dbReference>
<feature type="domain" description="Protein kinase" evidence="9">
    <location>
        <begin position="30"/>
        <end position="372"/>
    </location>
</feature>
<evidence type="ECO:0000259" key="9">
    <source>
        <dbReference type="PROSITE" id="PS50011"/>
    </source>
</evidence>
<dbReference type="OrthoDB" id="5979581at2759"/>
<dbReference type="GO" id="GO:0050684">
    <property type="term" value="P:regulation of mRNA processing"/>
    <property type="evidence" value="ECO:0007669"/>
    <property type="project" value="TreeGrafter"/>
</dbReference>
<dbReference type="GO" id="GO:0000245">
    <property type="term" value="P:spliceosomal complex assembly"/>
    <property type="evidence" value="ECO:0007669"/>
    <property type="project" value="TreeGrafter"/>
</dbReference>
<comment type="caution">
    <text evidence="10">The sequence shown here is derived from an EMBL/GenBank/DDBJ whole genome shotgun (WGS) entry which is preliminary data.</text>
</comment>
<dbReference type="STRING" id="1448321.A0A317WQQ0"/>
<keyword evidence="6" id="KW-0067">ATP-binding</keyword>
<dbReference type="AlphaFoldDB" id="A0A317WQQ0"/>
<dbReference type="InterPro" id="IPR051334">
    <property type="entry name" value="SRPK"/>
</dbReference>
<dbReference type="PANTHER" id="PTHR47634">
    <property type="entry name" value="PROTEIN KINASE DOMAIN-CONTAINING PROTEIN-RELATED"/>
    <property type="match status" value="1"/>
</dbReference>
<evidence type="ECO:0000256" key="2">
    <source>
        <dbReference type="ARBA" id="ARBA00022527"/>
    </source>
</evidence>
<dbReference type="VEuPathDB" id="FungiDB:BO70DRAFT_421168"/>
<evidence type="ECO:0000256" key="4">
    <source>
        <dbReference type="ARBA" id="ARBA00022741"/>
    </source>
</evidence>
<dbReference type="SMART" id="SM00220">
    <property type="entry name" value="S_TKc"/>
    <property type="match status" value="1"/>
</dbReference>
<evidence type="ECO:0000313" key="11">
    <source>
        <dbReference type="Proteomes" id="UP000247233"/>
    </source>
</evidence>
<dbReference type="Gene3D" id="3.30.200.20">
    <property type="entry name" value="Phosphorylase Kinase, domain 1"/>
    <property type="match status" value="1"/>
</dbReference>
<sequence>MASFVTDRGSDNDNPDVDPVYPHQLLHNRYEVIIKLGWGAFSSVWLVKDQRQLTYKAVKILNPKWYDGQNGLFELEILKHLRTADTTHPGYRHVLFLLDDFIYQGPLGRHVCLVMEVLAEDLRRFSFFFKDARIPDTILKSITRQLLKALEYAHSCGVIHTDIKSDNIMVKVRDYSVIERWLKAKETNPDADLGTLNLDRPYWLWGVQVVICDWGLASWVDQHLTENIQPRIIRAPEALLKAPWSTEVDIWSVGVMLPEFFDCHQMFNGRTVNGEYNMRYHLAEMDAVLGPFPHRLLSRADKQLVKRFFDEKGRLQGAVDGPRARLDVWVGRELNQENTDLLSMLWAMLRINPEDRLPAGALLNARWLHSIV</sequence>
<reference evidence="10 11" key="1">
    <citation type="submission" date="2016-12" db="EMBL/GenBank/DDBJ databases">
        <title>The genomes of Aspergillus section Nigri reveals drivers in fungal speciation.</title>
        <authorList>
            <consortium name="DOE Joint Genome Institute"/>
            <person name="Vesth T.C."/>
            <person name="Nybo J."/>
            <person name="Theobald S."/>
            <person name="Brandl J."/>
            <person name="Frisvad J.C."/>
            <person name="Nielsen K.F."/>
            <person name="Lyhne E.K."/>
            <person name="Kogle M.E."/>
            <person name="Kuo A."/>
            <person name="Riley R."/>
            <person name="Clum A."/>
            <person name="Nolan M."/>
            <person name="Lipzen A."/>
            <person name="Salamov A."/>
            <person name="Henrissat B."/>
            <person name="Wiebenga A."/>
            <person name="De Vries R.P."/>
            <person name="Grigoriev I.V."/>
            <person name="Mortensen U.H."/>
            <person name="Andersen M.R."/>
            <person name="Baker S.E."/>
        </authorList>
    </citation>
    <scope>NUCLEOTIDE SEQUENCE [LARGE SCALE GENOMIC DNA]</scope>
    <source>
        <strain evidence="10 11">CBS 117.55</strain>
    </source>
</reference>
<evidence type="ECO:0000256" key="6">
    <source>
        <dbReference type="ARBA" id="ARBA00022840"/>
    </source>
</evidence>
<dbReference type="GeneID" id="37069767"/>
<evidence type="ECO:0000256" key="3">
    <source>
        <dbReference type="ARBA" id="ARBA00022679"/>
    </source>
</evidence>
<dbReference type="InterPro" id="IPR011009">
    <property type="entry name" value="Kinase-like_dom_sf"/>
</dbReference>
<dbReference type="EC" id="2.7.11.1" evidence="1"/>